<dbReference type="EMBL" id="CM037160">
    <property type="protein sequence ID" value="KAH7840454.1"/>
    <property type="molecule type" value="Genomic_DNA"/>
</dbReference>
<reference evidence="1 2" key="1">
    <citation type="journal article" date="2021" name="Hortic Res">
        <title>High-quality reference genome and annotation aids understanding of berry development for evergreen blueberry (Vaccinium darrowii).</title>
        <authorList>
            <person name="Yu J."/>
            <person name="Hulse-Kemp A.M."/>
            <person name="Babiker E."/>
            <person name="Staton M."/>
        </authorList>
    </citation>
    <scope>NUCLEOTIDE SEQUENCE [LARGE SCALE GENOMIC DNA]</scope>
    <source>
        <strain evidence="2">cv. NJ 8807/NJ 8810</strain>
        <tissue evidence="1">Young leaf</tissue>
    </source>
</reference>
<organism evidence="1 2">
    <name type="scientific">Vaccinium darrowii</name>
    <dbReference type="NCBI Taxonomy" id="229202"/>
    <lineage>
        <taxon>Eukaryota</taxon>
        <taxon>Viridiplantae</taxon>
        <taxon>Streptophyta</taxon>
        <taxon>Embryophyta</taxon>
        <taxon>Tracheophyta</taxon>
        <taxon>Spermatophyta</taxon>
        <taxon>Magnoliopsida</taxon>
        <taxon>eudicotyledons</taxon>
        <taxon>Gunneridae</taxon>
        <taxon>Pentapetalae</taxon>
        <taxon>asterids</taxon>
        <taxon>Ericales</taxon>
        <taxon>Ericaceae</taxon>
        <taxon>Vaccinioideae</taxon>
        <taxon>Vaccinieae</taxon>
        <taxon>Vaccinium</taxon>
    </lineage>
</organism>
<evidence type="ECO:0000313" key="1">
    <source>
        <dbReference type="EMBL" id="KAH7840454.1"/>
    </source>
</evidence>
<dbReference type="Proteomes" id="UP000828048">
    <property type="component" value="Chromosome 10"/>
</dbReference>
<keyword evidence="2" id="KW-1185">Reference proteome</keyword>
<comment type="caution">
    <text evidence="1">The sequence shown here is derived from an EMBL/GenBank/DDBJ whole genome shotgun (WGS) entry which is preliminary data.</text>
</comment>
<proteinExistence type="predicted"/>
<sequence>MDKVGGQSSRTEKDEVPWQMLHGDILKLFVDGASNYKGFGAGIVLISRYRTTHEHALKLNFSTSKNEAEYEALIAGLKIAKGLNNVREFS</sequence>
<name>A0ACB7XI33_9ERIC</name>
<accession>A0ACB7XI33</accession>
<evidence type="ECO:0000313" key="2">
    <source>
        <dbReference type="Proteomes" id="UP000828048"/>
    </source>
</evidence>
<protein>
    <submittedName>
        <fullName evidence="1">Uncharacterized protein</fullName>
    </submittedName>
</protein>
<gene>
    <name evidence="1" type="ORF">Vadar_017215</name>
</gene>